<comment type="caution">
    <text evidence="2">The sequence shown here is derived from an EMBL/GenBank/DDBJ whole genome shotgun (WGS) entry which is preliminary data.</text>
</comment>
<name>A0AAN4W260_9BACT</name>
<evidence type="ECO:0000313" key="2">
    <source>
        <dbReference type="EMBL" id="GJM62555.1"/>
    </source>
</evidence>
<dbReference type="GO" id="GO:0006355">
    <property type="term" value="P:regulation of DNA-templated transcription"/>
    <property type="evidence" value="ECO:0007669"/>
    <property type="project" value="TreeGrafter"/>
</dbReference>
<dbReference type="Gene3D" id="1.10.10.10">
    <property type="entry name" value="Winged helix-like DNA-binding domain superfamily/Winged helix DNA-binding domain"/>
    <property type="match status" value="1"/>
</dbReference>
<keyword evidence="1" id="KW-1133">Transmembrane helix</keyword>
<dbReference type="AlphaFoldDB" id="A0AAN4W260"/>
<dbReference type="EMBL" id="BQKE01000002">
    <property type="protein sequence ID" value="GJM62555.1"/>
    <property type="molecule type" value="Genomic_DNA"/>
</dbReference>
<evidence type="ECO:0008006" key="4">
    <source>
        <dbReference type="Google" id="ProtNLM"/>
    </source>
</evidence>
<dbReference type="InterPro" id="IPR051677">
    <property type="entry name" value="AfsR-DnrI-RedD_regulator"/>
</dbReference>
<keyword evidence="1" id="KW-0812">Transmembrane</keyword>
<organism evidence="2 3">
    <name type="scientific">Persicobacter diffluens</name>
    <dbReference type="NCBI Taxonomy" id="981"/>
    <lineage>
        <taxon>Bacteria</taxon>
        <taxon>Pseudomonadati</taxon>
        <taxon>Bacteroidota</taxon>
        <taxon>Cytophagia</taxon>
        <taxon>Cytophagales</taxon>
        <taxon>Persicobacteraceae</taxon>
        <taxon>Persicobacter</taxon>
    </lineage>
</organism>
<reference evidence="2 3" key="1">
    <citation type="submission" date="2021-12" db="EMBL/GenBank/DDBJ databases">
        <title>Genome sequencing of bacteria with rrn-lacking chromosome and rrn-plasmid.</title>
        <authorList>
            <person name="Anda M."/>
            <person name="Iwasaki W."/>
        </authorList>
    </citation>
    <scope>NUCLEOTIDE SEQUENCE [LARGE SCALE GENOMIC DNA]</scope>
    <source>
        <strain evidence="2 3">NBRC 15940</strain>
    </source>
</reference>
<dbReference type="Gene3D" id="2.120.10.80">
    <property type="entry name" value="Kelch-type beta propeller"/>
    <property type="match status" value="1"/>
</dbReference>
<protein>
    <recommendedName>
        <fullName evidence="4">DNA-binding transcriptional activator</fullName>
    </recommendedName>
</protein>
<dbReference type="GO" id="GO:0003677">
    <property type="term" value="F:DNA binding"/>
    <property type="evidence" value="ECO:0007669"/>
    <property type="project" value="TreeGrafter"/>
</dbReference>
<evidence type="ECO:0000256" key="1">
    <source>
        <dbReference type="SAM" id="Phobius"/>
    </source>
</evidence>
<dbReference type="InterPro" id="IPR036388">
    <property type="entry name" value="WH-like_DNA-bd_sf"/>
</dbReference>
<dbReference type="InterPro" id="IPR015915">
    <property type="entry name" value="Kelch-typ_b-propeller"/>
</dbReference>
<proteinExistence type="predicted"/>
<dbReference type="Proteomes" id="UP001310022">
    <property type="component" value="Unassembled WGS sequence"/>
</dbReference>
<gene>
    <name evidence="2" type="ORF">PEDI_31070</name>
</gene>
<sequence length="849" mass="98410">MRNLYIFFFFLLPYLSWSNPIDGQPSIGGLDFMSSEKKPSEISTLILPRDKYLPADPKMNISFEMELKDSPILGNILRLISEENVLDLKFEPTNNRPYAALIILGDFLEKEIKIKIPKDLLEQRLWQLINIEIDQYHQKLLIRVGDQEFQTSLTQPLSESVQLHFGACKVPGYTTRDVPGFSLRNIHFTSGTHVYHWPLNQSEGEIVIETEAGYHGQIIHPNWLALYHHYWQEVAVLENNFQPAIFHDSLENQLHIVGSNKQIIFDFNKEQLVQENTLEFQSQSPLLLNGLNIQGTDQGLLYDVRGGKTIDYHYHQQPNFNHLDNDLPLDYWHQSLFYDIYKNQAYTFGGYGYFTFKKDFRYFDNKKQQWANTAFKGDEISPRYLAAIGYLEDNKYLLFGGHGNLDGDQAKGTQIFHDLYEIDLKNQSVKKRWDLKKTHEMVPGHHLVVSHDRKHFFTLMHSANEPKDAVKLAKINLENGNLEWVSNGIPNEFKDTESTIKLFHHPKSHRFYAVLKHGDYNQDHSEIKIYKLQGSPRSAAQLAALDIMPEEKSNYYFLAVLLLLIPLPAWWWIKRKKNATETVVAPKQNFETRQVTAYEPLVLNEQNKALQNAIYLFGGFKIFDKEGNDISGEVTEKLRQLLLIILFHPYIMGRGISSQEMVDILWPGAPKSKSKNNRSISIRRLRLILQKCEGIEITFQNGEWLLDVSSGAYCDFEAFVNLRNQLKAEDKENQINQLSALYEIIHSGIFVANSKLDWLENTTSHIQSDIIDILILFAHQCKNPLWVCDIADVIFKFDELEEQGLSLKILALAHLGKNVQAHNEYDRFSNQYEKLFGEPYEKSFQSLSK</sequence>
<dbReference type="PANTHER" id="PTHR35807">
    <property type="entry name" value="TRANSCRIPTIONAL REGULATOR REDD-RELATED"/>
    <property type="match status" value="1"/>
</dbReference>
<dbReference type="SUPFAM" id="SSF117281">
    <property type="entry name" value="Kelch motif"/>
    <property type="match status" value="1"/>
</dbReference>
<accession>A0AAN4W260</accession>
<keyword evidence="3" id="KW-1185">Reference proteome</keyword>
<dbReference type="RefSeq" id="WP_338237825.1">
    <property type="nucleotide sequence ID" value="NZ_BQKE01000002.1"/>
</dbReference>
<evidence type="ECO:0000313" key="3">
    <source>
        <dbReference type="Proteomes" id="UP001310022"/>
    </source>
</evidence>
<keyword evidence="1" id="KW-0472">Membrane</keyword>
<dbReference type="PANTHER" id="PTHR35807:SF1">
    <property type="entry name" value="TRANSCRIPTIONAL REGULATOR REDD"/>
    <property type="match status" value="1"/>
</dbReference>
<feature type="transmembrane region" description="Helical" evidence="1">
    <location>
        <begin position="555"/>
        <end position="573"/>
    </location>
</feature>